<organism evidence="2 3">
    <name type="scientific">Eumeta variegata</name>
    <name type="common">Bagworm moth</name>
    <name type="synonym">Eumeta japonica</name>
    <dbReference type="NCBI Taxonomy" id="151549"/>
    <lineage>
        <taxon>Eukaryota</taxon>
        <taxon>Metazoa</taxon>
        <taxon>Ecdysozoa</taxon>
        <taxon>Arthropoda</taxon>
        <taxon>Hexapoda</taxon>
        <taxon>Insecta</taxon>
        <taxon>Pterygota</taxon>
        <taxon>Neoptera</taxon>
        <taxon>Endopterygota</taxon>
        <taxon>Lepidoptera</taxon>
        <taxon>Glossata</taxon>
        <taxon>Ditrysia</taxon>
        <taxon>Tineoidea</taxon>
        <taxon>Psychidae</taxon>
        <taxon>Oiketicinae</taxon>
        <taxon>Eumeta</taxon>
    </lineage>
</organism>
<evidence type="ECO:0000313" key="2">
    <source>
        <dbReference type="EMBL" id="GBP75033.1"/>
    </source>
</evidence>
<gene>
    <name evidence="2" type="ORF">EVAR_21796_1</name>
</gene>
<accession>A0A4C1YIC7</accession>
<sequence length="80" mass="8654">MRFARKRPLSATTNTITARTRTRRTNDTRHRSTGARSDGAAGALRADVPQAHAEPATPVSAFTTYRDSSSFIILSLGLHG</sequence>
<name>A0A4C1YIC7_EUMVA</name>
<dbReference type="AlphaFoldDB" id="A0A4C1YIC7"/>
<comment type="caution">
    <text evidence="2">The sequence shown here is derived from an EMBL/GenBank/DDBJ whole genome shotgun (WGS) entry which is preliminary data.</text>
</comment>
<dbReference type="Proteomes" id="UP000299102">
    <property type="component" value="Unassembled WGS sequence"/>
</dbReference>
<reference evidence="2 3" key="1">
    <citation type="journal article" date="2019" name="Commun. Biol.">
        <title>The bagworm genome reveals a unique fibroin gene that provides high tensile strength.</title>
        <authorList>
            <person name="Kono N."/>
            <person name="Nakamura H."/>
            <person name="Ohtoshi R."/>
            <person name="Tomita M."/>
            <person name="Numata K."/>
            <person name="Arakawa K."/>
        </authorList>
    </citation>
    <scope>NUCLEOTIDE SEQUENCE [LARGE SCALE GENOMIC DNA]</scope>
</reference>
<dbReference type="EMBL" id="BGZK01001233">
    <property type="protein sequence ID" value="GBP75033.1"/>
    <property type="molecule type" value="Genomic_DNA"/>
</dbReference>
<protein>
    <submittedName>
        <fullName evidence="2">Uncharacterized protein</fullName>
    </submittedName>
</protein>
<feature type="region of interest" description="Disordered" evidence="1">
    <location>
        <begin position="1"/>
        <end position="45"/>
    </location>
</feature>
<proteinExistence type="predicted"/>
<evidence type="ECO:0000313" key="3">
    <source>
        <dbReference type="Proteomes" id="UP000299102"/>
    </source>
</evidence>
<keyword evidence="3" id="KW-1185">Reference proteome</keyword>
<evidence type="ECO:0000256" key="1">
    <source>
        <dbReference type="SAM" id="MobiDB-lite"/>
    </source>
</evidence>